<name>A0A3G5AB73_9VIRU</name>
<accession>A0A3G5AB73</accession>
<dbReference type="GO" id="GO:0016020">
    <property type="term" value="C:membrane"/>
    <property type="evidence" value="ECO:0007669"/>
    <property type="project" value="UniProtKB-SubCell"/>
</dbReference>
<keyword evidence="3 5" id="KW-1133">Transmembrane helix</keyword>
<evidence type="ECO:0000256" key="2">
    <source>
        <dbReference type="ARBA" id="ARBA00022692"/>
    </source>
</evidence>
<feature type="transmembrane region" description="Helical" evidence="5">
    <location>
        <begin position="313"/>
        <end position="334"/>
    </location>
</feature>
<dbReference type="PANTHER" id="PTHR14255:SF3">
    <property type="entry name" value="SULFITE EXPORTER TAUE_SAFE FAMILY PROTEIN 5-RELATED"/>
    <property type="match status" value="1"/>
</dbReference>
<sequence>MKTQCMHKDLIPFDAVDGYLVGILFVVNVLSTVSGAGGGGIIIPILILLGNFGTNYAIPLSSIMVTASTFVRVVFFYFYNKEKHSIVDWDSIMIMIPYIAASSYVGVLINQVAPEYIIIGVLIFFQVLAFALTVYDNSRIASEEVVENNSDPRVYMVIYVIQIGVFIGVVFINLLIKDAMAYYIGKSIFFLLIGIVTSVIVMKKRVDGELVWNGSLLSKYIVVSFCVGILSSFLGLGGGILINPFFIAIGMAPLGASHTTPYIAFYSSLISSIQYIYYGNQILPYYGILFFFEAIVGTLIGIYILERIQNFKIILVVLGIILIVSIVLLIIILVRDV</sequence>
<feature type="transmembrane region" description="Helical" evidence="5">
    <location>
        <begin position="183"/>
        <end position="201"/>
    </location>
</feature>
<feature type="transmembrane region" description="Helical" evidence="5">
    <location>
        <begin position="155"/>
        <end position="176"/>
    </location>
</feature>
<feature type="transmembrane region" description="Helical" evidence="5">
    <location>
        <begin position="20"/>
        <end position="49"/>
    </location>
</feature>
<evidence type="ECO:0000256" key="4">
    <source>
        <dbReference type="ARBA" id="ARBA00023136"/>
    </source>
</evidence>
<feature type="transmembrane region" description="Helical" evidence="5">
    <location>
        <begin position="116"/>
        <end position="135"/>
    </location>
</feature>
<evidence type="ECO:0000256" key="1">
    <source>
        <dbReference type="ARBA" id="ARBA00004141"/>
    </source>
</evidence>
<feature type="transmembrane region" description="Helical" evidence="5">
    <location>
        <begin position="221"/>
        <end position="247"/>
    </location>
</feature>
<keyword evidence="4 5" id="KW-0472">Membrane</keyword>
<dbReference type="GO" id="GO:0016567">
    <property type="term" value="P:protein ubiquitination"/>
    <property type="evidence" value="ECO:0007669"/>
    <property type="project" value="TreeGrafter"/>
</dbReference>
<feature type="transmembrane region" description="Helical" evidence="5">
    <location>
        <begin position="283"/>
        <end position="306"/>
    </location>
</feature>
<gene>
    <name evidence="6" type="ORF">Hyperionvirus26_15</name>
</gene>
<dbReference type="Pfam" id="PF01925">
    <property type="entry name" value="TauE"/>
    <property type="match status" value="1"/>
</dbReference>
<evidence type="ECO:0000256" key="3">
    <source>
        <dbReference type="ARBA" id="ARBA00022989"/>
    </source>
</evidence>
<protein>
    <submittedName>
        <fullName evidence="6">Uncharacterized protein</fullName>
    </submittedName>
</protein>
<evidence type="ECO:0000256" key="5">
    <source>
        <dbReference type="SAM" id="Phobius"/>
    </source>
</evidence>
<dbReference type="InterPro" id="IPR002781">
    <property type="entry name" value="TM_pro_TauE-like"/>
</dbReference>
<feature type="transmembrane region" description="Helical" evidence="5">
    <location>
        <begin position="56"/>
        <end position="79"/>
    </location>
</feature>
<dbReference type="EMBL" id="MK072408">
    <property type="protein sequence ID" value="AYV84460.1"/>
    <property type="molecule type" value="Genomic_DNA"/>
</dbReference>
<organism evidence="6">
    <name type="scientific">Hyperionvirus sp</name>
    <dbReference type="NCBI Taxonomy" id="2487770"/>
    <lineage>
        <taxon>Viruses</taxon>
        <taxon>Varidnaviria</taxon>
        <taxon>Bamfordvirae</taxon>
        <taxon>Nucleocytoviricota</taxon>
        <taxon>Megaviricetes</taxon>
        <taxon>Imitervirales</taxon>
        <taxon>Mimiviridae</taxon>
        <taxon>Klosneuvirinae</taxon>
    </lineage>
</organism>
<dbReference type="PANTHER" id="PTHR14255">
    <property type="entry name" value="CEREBLON"/>
    <property type="match status" value="1"/>
</dbReference>
<evidence type="ECO:0000313" key="6">
    <source>
        <dbReference type="EMBL" id="AYV84460.1"/>
    </source>
</evidence>
<reference evidence="6" key="1">
    <citation type="submission" date="2018-10" db="EMBL/GenBank/DDBJ databases">
        <title>Hidden diversity of soil giant viruses.</title>
        <authorList>
            <person name="Schulz F."/>
            <person name="Alteio L."/>
            <person name="Goudeau D."/>
            <person name="Ryan E.M."/>
            <person name="Malmstrom R.R."/>
            <person name="Blanchard J."/>
            <person name="Woyke T."/>
        </authorList>
    </citation>
    <scope>NUCLEOTIDE SEQUENCE</scope>
    <source>
        <strain evidence="6">HYV1</strain>
    </source>
</reference>
<feature type="transmembrane region" description="Helical" evidence="5">
    <location>
        <begin position="91"/>
        <end position="109"/>
    </location>
</feature>
<comment type="subcellular location">
    <subcellularLocation>
        <location evidence="1">Membrane</location>
        <topology evidence="1">Multi-pass membrane protein</topology>
    </subcellularLocation>
</comment>
<keyword evidence="2 5" id="KW-0812">Transmembrane</keyword>
<proteinExistence type="predicted"/>
<dbReference type="GO" id="GO:0031464">
    <property type="term" value="C:Cul4A-RING E3 ubiquitin ligase complex"/>
    <property type="evidence" value="ECO:0007669"/>
    <property type="project" value="TreeGrafter"/>
</dbReference>